<dbReference type="STRING" id="502025.Hoch_1779"/>
<comment type="cofactor">
    <cofactor evidence="1">
        <name>pyridoxal 5'-phosphate</name>
        <dbReference type="ChEBI" id="CHEBI:597326"/>
    </cofactor>
</comment>
<dbReference type="EMBL" id="CP001804">
    <property type="protein sequence ID" value="ACY14328.1"/>
    <property type="molecule type" value="Genomic_DNA"/>
</dbReference>
<dbReference type="Proteomes" id="UP000001880">
    <property type="component" value="Chromosome"/>
</dbReference>
<dbReference type="InterPro" id="IPR015424">
    <property type="entry name" value="PyrdxlP-dep_Trfase"/>
</dbReference>
<dbReference type="CDD" id="cd00609">
    <property type="entry name" value="AAT_like"/>
    <property type="match status" value="1"/>
</dbReference>
<feature type="domain" description="Aminotransferase class I/classII large" evidence="6">
    <location>
        <begin position="59"/>
        <end position="436"/>
    </location>
</feature>
<evidence type="ECO:0000256" key="3">
    <source>
        <dbReference type="ARBA" id="ARBA00022576"/>
    </source>
</evidence>
<keyword evidence="5" id="KW-0663">Pyridoxal phosphate</keyword>
<evidence type="ECO:0000259" key="6">
    <source>
        <dbReference type="Pfam" id="PF00155"/>
    </source>
</evidence>
<dbReference type="RefSeq" id="WP_012826936.1">
    <property type="nucleotide sequence ID" value="NC_013440.1"/>
</dbReference>
<evidence type="ECO:0000313" key="7">
    <source>
        <dbReference type="EMBL" id="ACY14328.1"/>
    </source>
</evidence>
<protein>
    <submittedName>
        <fullName evidence="7">Aminotransferase class I and II</fullName>
    </submittedName>
</protein>
<dbReference type="GO" id="GO:0008483">
    <property type="term" value="F:transaminase activity"/>
    <property type="evidence" value="ECO:0007669"/>
    <property type="project" value="UniProtKB-KW"/>
</dbReference>
<evidence type="ECO:0000256" key="2">
    <source>
        <dbReference type="ARBA" id="ARBA00007441"/>
    </source>
</evidence>
<dbReference type="eggNOG" id="COG0436">
    <property type="taxonomic scope" value="Bacteria"/>
</dbReference>
<gene>
    <name evidence="7" type="ordered locus">Hoch_1779</name>
</gene>
<dbReference type="KEGG" id="hoh:Hoch_1779"/>
<accession>D0LXX3</accession>
<keyword evidence="8" id="KW-1185">Reference proteome</keyword>
<dbReference type="OrthoDB" id="9770700at2"/>
<reference evidence="7 8" key="1">
    <citation type="journal article" date="2010" name="Stand. Genomic Sci.">
        <title>Complete genome sequence of Haliangium ochraceum type strain (SMP-2).</title>
        <authorList>
            <consortium name="US DOE Joint Genome Institute (JGI-PGF)"/>
            <person name="Ivanova N."/>
            <person name="Daum C."/>
            <person name="Lang E."/>
            <person name="Abt B."/>
            <person name="Kopitz M."/>
            <person name="Saunders E."/>
            <person name="Lapidus A."/>
            <person name="Lucas S."/>
            <person name="Glavina Del Rio T."/>
            <person name="Nolan M."/>
            <person name="Tice H."/>
            <person name="Copeland A."/>
            <person name="Cheng J.F."/>
            <person name="Chen F."/>
            <person name="Bruce D."/>
            <person name="Goodwin L."/>
            <person name="Pitluck S."/>
            <person name="Mavromatis K."/>
            <person name="Pati A."/>
            <person name="Mikhailova N."/>
            <person name="Chen A."/>
            <person name="Palaniappan K."/>
            <person name="Land M."/>
            <person name="Hauser L."/>
            <person name="Chang Y.J."/>
            <person name="Jeffries C.D."/>
            <person name="Detter J.C."/>
            <person name="Brettin T."/>
            <person name="Rohde M."/>
            <person name="Goker M."/>
            <person name="Bristow J."/>
            <person name="Markowitz V."/>
            <person name="Eisen J.A."/>
            <person name="Hugenholtz P."/>
            <person name="Kyrpides N.C."/>
            <person name="Klenk H.P."/>
        </authorList>
    </citation>
    <scope>NUCLEOTIDE SEQUENCE [LARGE SCALE GENOMIC DNA]</scope>
    <source>
        <strain evidence="8">DSM 14365 / CIP 107738 / JCM 11303 / AJ 13395 / SMP-2</strain>
    </source>
</reference>
<dbReference type="InterPro" id="IPR050596">
    <property type="entry name" value="AspAT/PAT-like"/>
</dbReference>
<name>D0LXX3_HALO1</name>
<dbReference type="GO" id="GO:0006520">
    <property type="term" value="P:amino acid metabolic process"/>
    <property type="evidence" value="ECO:0007669"/>
    <property type="project" value="InterPro"/>
</dbReference>
<dbReference type="PANTHER" id="PTHR46383:SF1">
    <property type="entry name" value="ASPARTATE AMINOTRANSFERASE"/>
    <property type="match status" value="1"/>
</dbReference>
<proteinExistence type="inferred from homology"/>
<dbReference type="GO" id="GO:0030170">
    <property type="term" value="F:pyridoxal phosphate binding"/>
    <property type="evidence" value="ECO:0007669"/>
    <property type="project" value="InterPro"/>
</dbReference>
<dbReference type="Gene3D" id="3.40.640.10">
    <property type="entry name" value="Type I PLP-dependent aspartate aminotransferase-like (Major domain)"/>
    <property type="match status" value="1"/>
</dbReference>
<keyword evidence="3 7" id="KW-0032">Aminotransferase</keyword>
<dbReference type="InterPro" id="IPR015421">
    <property type="entry name" value="PyrdxlP-dep_Trfase_major"/>
</dbReference>
<sequence length="446" mass="48249">MSSSTASSSAPSTASADAVDTSAAGELGGVSAFRSVPRTGVIFVTTEAQRRGFHGEATDWCNLGQGMPEAGPLEGAPPRVTQVDISLEDQEYAPVPGLWELRESVAGLYNQLFRRGMPTQYSAENVAISGGGRAALTRVAAALGHINMGHFLPDYTAYEELLDVFRLFAPIPILLEAERGYGFSVDELRKEVLGRGLSALLLSNPCNPTGKVVGGEELAGWTASARELDCTMIFDEFYSHYVWRPDLVAQGGISSAARYVEDVDRDPVVILDGLTKNWRYPGWRVTWTVGPRSVIDAVGSAGSFLDGGASRPLQRAAISLLDPEHTRAETQAISRCFAQKRTRLLSGLRDLGLVVDAPPEGTFYVWASVAYLPPGLDDGMSFFRAALDRKVIAVPGEFFDVDPGKRRGGRTSRFTKHLRFSFGPSMDRIEEALSRIGAMIEEATHA</sequence>
<organism evidence="7 8">
    <name type="scientific">Haliangium ochraceum (strain DSM 14365 / JCM 11303 / SMP-2)</name>
    <dbReference type="NCBI Taxonomy" id="502025"/>
    <lineage>
        <taxon>Bacteria</taxon>
        <taxon>Pseudomonadati</taxon>
        <taxon>Myxococcota</taxon>
        <taxon>Polyangia</taxon>
        <taxon>Haliangiales</taxon>
        <taxon>Kofleriaceae</taxon>
        <taxon>Haliangium</taxon>
    </lineage>
</organism>
<evidence type="ECO:0000256" key="5">
    <source>
        <dbReference type="ARBA" id="ARBA00022898"/>
    </source>
</evidence>
<keyword evidence="4 7" id="KW-0808">Transferase</keyword>
<evidence type="ECO:0000313" key="8">
    <source>
        <dbReference type="Proteomes" id="UP000001880"/>
    </source>
</evidence>
<evidence type="ECO:0000256" key="4">
    <source>
        <dbReference type="ARBA" id="ARBA00022679"/>
    </source>
</evidence>
<dbReference type="SUPFAM" id="SSF53383">
    <property type="entry name" value="PLP-dependent transferases"/>
    <property type="match status" value="1"/>
</dbReference>
<dbReference type="InterPro" id="IPR004839">
    <property type="entry name" value="Aminotransferase_I/II_large"/>
</dbReference>
<dbReference type="AlphaFoldDB" id="D0LXX3"/>
<dbReference type="HOGENOM" id="CLU_034385_1_0_7"/>
<dbReference type="Pfam" id="PF00155">
    <property type="entry name" value="Aminotran_1_2"/>
    <property type="match status" value="1"/>
</dbReference>
<comment type="similarity">
    <text evidence="2">Belongs to the class-I pyridoxal-phosphate-dependent aminotransferase family.</text>
</comment>
<dbReference type="PANTHER" id="PTHR46383">
    <property type="entry name" value="ASPARTATE AMINOTRANSFERASE"/>
    <property type="match status" value="1"/>
</dbReference>
<evidence type="ECO:0000256" key="1">
    <source>
        <dbReference type="ARBA" id="ARBA00001933"/>
    </source>
</evidence>